<dbReference type="InterPro" id="IPR005653">
    <property type="entry name" value="OstA-like_N"/>
</dbReference>
<dbReference type="GO" id="GO:0017089">
    <property type="term" value="F:glycolipid transfer activity"/>
    <property type="evidence" value="ECO:0007669"/>
    <property type="project" value="TreeGrafter"/>
</dbReference>
<accession>A0A1I4XDB3</accession>
<evidence type="ECO:0000313" key="8">
    <source>
        <dbReference type="Proteomes" id="UP000198575"/>
    </source>
</evidence>
<evidence type="ECO:0000256" key="5">
    <source>
        <dbReference type="SAM" id="SignalP"/>
    </source>
</evidence>
<keyword evidence="1" id="KW-0813">Transport</keyword>
<feature type="domain" description="Organic solvent tolerance-like N-terminal" evidence="6">
    <location>
        <begin position="58"/>
        <end position="163"/>
    </location>
</feature>
<evidence type="ECO:0000313" key="7">
    <source>
        <dbReference type="EMBL" id="SFN23921.1"/>
    </source>
</evidence>
<sequence length="196" mass="20919">MSTIPLSQPREKTRVSAAAGRLAALLLLALALPAHALSTDRDQPLDVRAQYNKSTFGTQNVTLFQGNVRMVQGSLKAAGDEARIWEIEGADADATARRLVLTGKPAQLEQLMDNDGGKLTARALTIDYRSDTGLAELTGDVVVVQEGRSEFRGPHMTYNTNTGAMEGGSQAPGSEVHMTFKPKPKATKKAGTDTNP</sequence>
<dbReference type="RefSeq" id="WP_092407009.1">
    <property type="nucleotide sequence ID" value="NZ_FOVF01000009.1"/>
</dbReference>
<dbReference type="GO" id="GO:0015920">
    <property type="term" value="P:lipopolysaccharide transport"/>
    <property type="evidence" value="ECO:0007669"/>
    <property type="project" value="InterPro"/>
</dbReference>
<dbReference type="OrthoDB" id="9795964at2"/>
<dbReference type="PANTHER" id="PTHR36504">
    <property type="entry name" value="LIPOPOLYSACCHARIDE EXPORT SYSTEM PROTEIN LPTA"/>
    <property type="match status" value="1"/>
</dbReference>
<dbReference type="PANTHER" id="PTHR36504:SF1">
    <property type="entry name" value="LIPOPOLYSACCHARIDE EXPORT SYSTEM PROTEIN LPTA"/>
    <property type="match status" value="1"/>
</dbReference>
<dbReference type="Proteomes" id="UP000198575">
    <property type="component" value="Unassembled WGS sequence"/>
</dbReference>
<dbReference type="InterPro" id="IPR014340">
    <property type="entry name" value="LptA"/>
</dbReference>
<feature type="region of interest" description="Disordered" evidence="4">
    <location>
        <begin position="153"/>
        <end position="196"/>
    </location>
</feature>
<dbReference type="GO" id="GO:0009279">
    <property type="term" value="C:cell outer membrane"/>
    <property type="evidence" value="ECO:0007669"/>
    <property type="project" value="TreeGrafter"/>
</dbReference>
<dbReference type="Pfam" id="PF03968">
    <property type="entry name" value="LptD_N"/>
    <property type="match status" value="1"/>
</dbReference>
<evidence type="ECO:0000256" key="1">
    <source>
        <dbReference type="ARBA" id="ARBA00022448"/>
    </source>
</evidence>
<reference evidence="7 8" key="1">
    <citation type="submission" date="2016-10" db="EMBL/GenBank/DDBJ databases">
        <authorList>
            <person name="de Groot N.N."/>
        </authorList>
    </citation>
    <scope>NUCLEOTIDE SEQUENCE [LARGE SCALE GENOMIC DNA]</scope>
    <source>
        <strain evidence="7 8">CGMCC 1.7659</strain>
    </source>
</reference>
<dbReference type="AlphaFoldDB" id="A0A1I4XDB3"/>
<dbReference type="GO" id="GO:0001530">
    <property type="term" value="F:lipopolysaccharide binding"/>
    <property type="evidence" value="ECO:0007669"/>
    <property type="project" value="InterPro"/>
</dbReference>
<gene>
    <name evidence="7" type="ORF">SAMN05216289_10966</name>
</gene>
<name>A0A1I4XDB3_9GAMM</name>
<protein>
    <submittedName>
        <fullName evidence="7">Lipopolysaccharide export system protein LptA</fullName>
    </submittedName>
</protein>
<dbReference type="NCBIfam" id="TIGR03002">
    <property type="entry name" value="outer_YhbN_LptA"/>
    <property type="match status" value="1"/>
</dbReference>
<organism evidence="7 8">
    <name type="scientific">Dokdonella immobilis</name>
    <dbReference type="NCBI Taxonomy" id="578942"/>
    <lineage>
        <taxon>Bacteria</taxon>
        <taxon>Pseudomonadati</taxon>
        <taxon>Pseudomonadota</taxon>
        <taxon>Gammaproteobacteria</taxon>
        <taxon>Lysobacterales</taxon>
        <taxon>Rhodanobacteraceae</taxon>
        <taxon>Dokdonella</taxon>
    </lineage>
</organism>
<dbReference type="InterPro" id="IPR052037">
    <property type="entry name" value="LPS_export_LptA"/>
</dbReference>
<keyword evidence="3" id="KW-0574">Periplasm</keyword>
<keyword evidence="8" id="KW-1185">Reference proteome</keyword>
<evidence type="ECO:0000259" key="6">
    <source>
        <dbReference type="Pfam" id="PF03968"/>
    </source>
</evidence>
<evidence type="ECO:0000256" key="2">
    <source>
        <dbReference type="ARBA" id="ARBA00022729"/>
    </source>
</evidence>
<dbReference type="STRING" id="578942.SAMN05216289_10966"/>
<keyword evidence="2 5" id="KW-0732">Signal</keyword>
<evidence type="ECO:0000256" key="4">
    <source>
        <dbReference type="SAM" id="MobiDB-lite"/>
    </source>
</evidence>
<dbReference type="GO" id="GO:0030288">
    <property type="term" value="C:outer membrane-bounded periplasmic space"/>
    <property type="evidence" value="ECO:0007669"/>
    <property type="project" value="TreeGrafter"/>
</dbReference>
<dbReference type="Gene3D" id="2.60.450.10">
    <property type="entry name" value="Lipopolysaccharide (LPS) transport protein A like domain"/>
    <property type="match status" value="1"/>
</dbReference>
<proteinExistence type="predicted"/>
<feature type="signal peptide" evidence="5">
    <location>
        <begin position="1"/>
        <end position="36"/>
    </location>
</feature>
<dbReference type="EMBL" id="FOVF01000009">
    <property type="protein sequence ID" value="SFN23921.1"/>
    <property type="molecule type" value="Genomic_DNA"/>
</dbReference>
<feature type="chain" id="PRO_5011624638" evidence="5">
    <location>
        <begin position="37"/>
        <end position="196"/>
    </location>
</feature>
<evidence type="ECO:0000256" key="3">
    <source>
        <dbReference type="ARBA" id="ARBA00022764"/>
    </source>
</evidence>